<name>A0A3T7RYP0_SALET</name>
<dbReference type="Proteomes" id="UP000839671">
    <property type="component" value="Unassembled WGS sequence"/>
</dbReference>
<proteinExistence type="predicted"/>
<reference evidence="1" key="1">
    <citation type="submission" date="2018-06" db="EMBL/GenBank/DDBJ databases">
        <authorList>
            <person name="Ashton P.M."/>
            <person name="Dallman T."/>
            <person name="Nair S."/>
            <person name="De Pinna E."/>
            <person name="Peters T."/>
            <person name="Grant K."/>
        </authorList>
    </citation>
    <scope>NUCLEOTIDE SEQUENCE [LARGE SCALE GENOMIC DNA]</scope>
    <source>
        <strain evidence="1">310211</strain>
    </source>
</reference>
<comment type="caution">
    <text evidence="1">The sequence shown here is derived from an EMBL/GenBank/DDBJ whole genome shotgun (WGS) entry which is preliminary data.</text>
</comment>
<dbReference type="AlphaFoldDB" id="A0A3T7RYP0"/>
<dbReference type="EMBL" id="AAAATI010000013">
    <property type="protein sequence ID" value="EAA1977976.1"/>
    <property type="molecule type" value="Genomic_DNA"/>
</dbReference>
<organism evidence="1">
    <name type="scientific">Salmonella enterica I</name>
    <dbReference type="NCBI Taxonomy" id="59201"/>
    <lineage>
        <taxon>Bacteria</taxon>
        <taxon>Pseudomonadati</taxon>
        <taxon>Pseudomonadota</taxon>
        <taxon>Gammaproteobacteria</taxon>
        <taxon>Enterobacterales</taxon>
        <taxon>Enterobacteriaceae</taxon>
        <taxon>Salmonella</taxon>
    </lineage>
</organism>
<accession>A0A3T7RYP0</accession>
<sequence>MFINQCTVKHCSANSISLTIPSKNHFHSITPSQDRKGAIIGAKIKNKIIKFIKINLLIKFYTFFTGMGILRCLSDLITVRQTARSPLCTTGIHSC</sequence>
<protein>
    <submittedName>
        <fullName evidence="1">Uncharacterized protein</fullName>
    </submittedName>
</protein>
<evidence type="ECO:0000313" key="1">
    <source>
        <dbReference type="EMBL" id="EAA1977976.1"/>
    </source>
</evidence>
<gene>
    <name evidence="1" type="ORF">DM051_11810</name>
</gene>